<evidence type="ECO:0000256" key="1">
    <source>
        <dbReference type="SAM" id="Phobius"/>
    </source>
</evidence>
<dbReference type="RefSeq" id="WP_025693748.1">
    <property type="nucleotide sequence ID" value="NZ_ASQQ01000013.1"/>
</dbReference>
<dbReference type="EMBL" id="CP011114">
    <property type="protein sequence ID" value="AKG34323.1"/>
    <property type="molecule type" value="Genomic_DNA"/>
</dbReference>
<proteinExistence type="predicted"/>
<keyword evidence="1" id="KW-0812">Transmembrane</keyword>
<accession>A0A0F7F8A5</accession>
<name>A0A0F7F8A5_PAEDU</name>
<evidence type="ECO:0000313" key="3">
    <source>
        <dbReference type="Proteomes" id="UP000034189"/>
    </source>
</evidence>
<feature type="transmembrane region" description="Helical" evidence="1">
    <location>
        <begin position="309"/>
        <end position="328"/>
    </location>
</feature>
<reference evidence="2 3" key="2">
    <citation type="journal article" date="2016" name="Genome Announc.">
        <title>Genome Sequence of a Gram-Positive Diazotroph, Paenibacillus durus Type Strain ATCC 35681.</title>
        <authorList>
            <person name="Halim M.A."/>
            <person name="Rahman A.Y."/>
            <person name="Sim K.S."/>
            <person name="Yam H.C."/>
            <person name="Rahim A.A."/>
            <person name="Ghazali A.H."/>
            <person name="Najimudin N."/>
        </authorList>
    </citation>
    <scope>NUCLEOTIDE SEQUENCE [LARGE SCALE GENOMIC DNA]</scope>
    <source>
        <strain evidence="2 3">ATCC 35681</strain>
    </source>
</reference>
<gene>
    <name evidence="2" type="ORF">VK70_06840</name>
</gene>
<dbReference type="HOGENOM" id="CLU_835898_0_0_9"/>
<dbReference type="Proteomes" id="UP000034189">
    <property type="component" value="Chromosome"/>
</dbReference>
<keyword evidence="1" id="KW-1133">Transmembrane helix</keyword>
<sequence>MSSILENRYKIKLIIKNDDEDYVQALKIYNDETPPEIKTESNQITYWINKDTSNFNFKFMIFTAYLDNEVIGFAEIAYFNVQPKFALIDYMTFKKVYKVNAVFFPIFNLIQNYMNNNSLHVDYWITEINHKEDGANIDKESAFFKKLICIENFGSISTDYFHPSLGDNNYESSFIARLYIKTNDSLKQLSKQTVLFIIKTIYYSYYWEWYKPFSTVDAINSYKQHLDINFEKIKKNLIDQANVSVECSNCMLAEVNSQSTSGIVPAKKVKKKFTLPLILTAVILSPLIIMLLYYQIFKLLGFNLGSTTMTPAVATILGAAISGSIGIWSTTRKKSD</sequence>
<dbReference type="OrthoDB" id="9805159at2"/>
<reference evidence="2 3" key="1">
    <citation type="submission" date="2015-03" db="EMBL/GenBank/DDBJ databases">
        <authorList>
            <person name="Abdul Halim M."/>
        </authorList>
    </citation>
    <scope>NUCLEOTIDE SEQUENCE [LARGE SCALE GENOMIC DNA]</scope>
    <source>
        <strain evidence="2 3">ATCC 35681</strain>
    </source>
</reference>
<dbReference type="PATRIC" id="fig|1333534.5.peg.1497"/>
<feature type="transmembrane region" description="Helical" evidence="1">
    <location>
        <begin position="277"/>
        <end position="297"/>
    </location>
</feature>
<protein>
    <submittedName>
        <fullName evidence="2">Uncharacterized protein</fullName>
    </submittedName>
</protein>
<keyword evidence="1" id="KW-0472">Membrane</keyword>
<evidence type="ECO:0000313" key="2">
    <source>
        <dbReference type="EMBL" id="AKG34323.1"/>
    </source>
</evidence>
<dbReference type="AlphaFoldDB" id="A0A0F7F8A5"/>
<dbReference type="Gene3D" id="3.40.630.30">
    <property type="match status" value="1"/>
</dbReference>
<organism evidence="2 3">
    <name type="scientific">Paenibacillus durus ATCC 35681</name>
    <dbReference type="NCBI Taxonomy" id="1333534"/>
    <lineage>
        <taxon>Bacteria</taxon>
        <taxon>Bacillati</taxon>
        <taxon>Bacillota</taxon>
        <taxon>Bacilli</taxon>
        <taxon>Bacillales</taxon>
        <taxon>Paenibacillaceae</taxon>
        <taxon>Paenibacillus</taxon>
    </lineage>
</organism>